<proteinExistence type="predicted"/>
<evidence type="ECO:0000256" key="1">
    <source>
        <dbReference type="SAM" id="MobiDB-lite"/>
    </source>
</evidence>
<accession>A0A972F7M2</accession>
<keyword evidence="3" id="KW-1185">Reference proteome</keyword>
<evidence type="ECO:0000313" key="3">
    <source>
        <dbReference type="Proteomes" id="UP000599523"/>
    </source>
</evidence>
<sequence length="87" mass="9666">MVETMAERRSADRPQNAIERMQRMEAMSQLRQTEMASARESVETFYATLSDAQKTVFDAEFQQMGRKGDRGMRGGPRGGSGMGAGRS</sequence>
<evidence type="ECO:0000313" key="2">
    <source>
        <dbReference type="EMBL" id="NMG03326.1"/>
    </source>
</evidence>
<dbReference type="Proteomes" id="UP000599523">
    <property type="component" value="Unassembled WGS sequence"/>
</dbReference>
<organism evidence="2 3">
    <name type="scientific">Azoarcus taiwanensis</name>
    <dbReference type="NCBI Taxonomy" id="666964"/>
    <lineage>
        <taxon>Bacteria</taxon>
        <taxon>Pseudomonadati</taxon>
        <taxon>Pseudomonadota</taxon>
        <taxon>Betaproteobacteria</taxon>
        <taxon>Rhodocyclales</taxon>
        <taxon>Zoogloeaceae</taxon>
        <taxon>Azoarcus</taxon>
    </lineage>
</organism>
<dbReference type="GO" id="GO:0042597">
    <property type="term" value="C:periplasmic space"/>
    <property type="evidence" value="ECO:0007669"/>
    <property type="project" value="InterPro"/>
</dbReference>
<evidence type="ECO:0008006" key="4">
    <source>
        <dbReference type="Google" id="ProtNLM"/>
    </source>
</evidence>
<feature type="compositionally biased region" description="Gly residues" evidence="1">
    <location>
        <begin position="73"/>
        <end position="87"/>
    </location>
</feature>
<protein>
    <recommendedName>
        <fullName evidence="4">LTXXQ motif family protein</fullName>
    </recommendedName>
</protein>
<dbReference type="Pfam" id="PF07813">
    <property type="entry name" value="LTXXQ"/>
    <property type="match status" value="1"/>
</dbReference>
<dbReference type="InterPro" id="IPR012899">
    <property type="entry name" value="LTXXQ"/>
</dbReference>
<feature type="region of interest" description="Disordered" evidence="1">
    <location>
        <begin position="63"/>
        <end position="87"/>
    </location>
</feature>
<gene>
    <name evidence="2" type="ORF">GPA21_10105</name>
</gene>
<reference evidence="2" key="1">
    <citation type="submission" date="2019-12" db="EMBL/GenBank/DDBJ databases">
        <title>Comparative genomics gives insights into the taxonomy of the Azoarcus-Aromatoleum group and reveals separate origins of nif in the plant-associated Azoarcus and non-plant-associated Aromatoleum sub-groups.</title>
        <authorList>
            <person name="Lafos M."/>
            <person name="Maluk M."/>
            <person name="Batista M."/>
            <person name="Junghare M."/>
            <person name="Carmona M."/>
            <person name="Faoro H."/>
            <person name="Cruz L.M."/>
            <person name="Battistoni F."/>
            <person name="De Souza E."/>
            <person name="Pedrosa F."/>
            <person name="Chen W.-M."/>
            <person name="Poole P.S."/>
            <person name="Dixon R.A."/>
            <person name="James E.K."/>
        </authorList>
    </citation>
    <scope>NUCLEOTIDE SEQUENCE</scope>
    <source>
        <strain evidence="2">NSC3</strain>
    </source>
</reference>
<dbReference type="AlphaFoldDB" id="A0A972F7M2"/>
<name>A0A972F7M2_9RHOO</name>
<comment type="caution">
    <text evidence="2">The sequence shown here is derived from an EMBL/GenBank/DDBJ whole genome shotgun (WGS) entry which is preliminary data.</text>
</comment>
<dbReference type="EMBL" id="WTVM01000051">
    <property type="protein sequence ID" value="NMG03326.1"/>
    <property type="molecule type" value="Genomic_DNA"/>
</dbReference>